<evidence type="ECO:0000313" key="1">
    <source>
        <dbReference type="EMBL" id="MBX73821.1"/>
    </source>
</evidence>
<organism evidence="1">
    <name type="scientific">Rhizophora mucronata</name>
    <name type="common">Asiatic mangrove</name>
    <dbReference type="NCBI Taxonomy" id="61149"/>
    <lineage>
        <taxon>Eukaryota</taxon>
        <taxon>Viridiplantae</taxon>
        <taxon>Streptophyta</taxon>
        <taxon>Embryophyta</taxon>
        <taxon>Tracheophyta</taxon>
        <taxon>Spermatophyta</taxon>
        <taxon>Magnoliopsida</taxon>
        <taxon>eudicotyledons</taxon>
        <taxon>Gunneridae</taxon>
        <taxon>Pentapetalae</taxon>
        <taxon>rosids</taxon>
        <taxon>fabids</taxon>
        <taxon>Malpighiales</taxon>
        <taxon>Rhizophoraceae</taxon>
        <taxon>Rhizophora</taxon>
    </lineage>
</organism>
<dbReference type="EMBL" id="GGEC01093337">
    <property type="protein sequence ID" value="MBX73821.1"/>
    <property type="molecule type" value="Transcribed_RNA"/>
</dbReference>
<name>A0A2P2R3N4_RHIMU</name>
<accession>A0A2P2R3N4</accession>
<protein>
    <submittedName>
        <fullName evidence="1">Uncharacterized protein</fullName>
    </submittedName>
</protein>
<dbReference type="AlphaFoldDB" id="A0A2P2R3N4"/>
<proteinExistence type="predicted"/>
<sequence>MCASKLQPTDTTPHPLHSHSLSLNTFLSSSAPPSPPSVSLS</sequence>
<reference evidence="1" key="1">
    <citation type="submission" date="2018-02" db="EMBL/GenBank/DDBJ databases">
        <title>Rhizophora mucronata_Transcriptome.</title>
        <authorList>
            <person name="Meera S.P."/>
            <person name="Sreeshan A."/>
            <person name="Augustine A."/>
        </authorList>
    </citation>
    <scope>NUCLEOTIDE SEQUENCE</scope>
    <source>
        <tissue evidence="1">Leaf</tissue>
    </source>
</reference>